<accession>A0A1M5V607</accession>
<dbReference type="Proteomes" id="UP000189796">
    <property type="component" value="Chromosome I"/>
</dbReference>
<evidence type="ECO:0000313" key="4">
    <source>
        <dbReference type="Proteomes" id="UP000189796"/>
    </source>
</evidence>
<reference evidence="3 4" key="1">
    <citation type="submission" date="2016-11" db="EMBL/GenBank/DDBJ databases">
        <authorList>
            <person name="Jaros S."/>
            <person name="Januszkiewicz K."/>
            <person name="Wedrychowicz H."/>
        </authorList>
    </citation>
    <scope>NUCLEOTIDE SEQUENCE [LARGE SCALE GENOMIC DNA]</scope>
    <source>
        <strain evidence="3 4">GAS138</strain>
    </source>
</reference>
<keyword evidence="2" id="KW-0812">Transmembrane</keyword>
<dbReference type="RefSeq" id="WP_079604318.1">
    <property type="nucleotide sequence ID" value="NZ_LT670817.1"/>
</dbReference>
<sequence>MDEFTLKLILRYWRLFAVIALALFILASLTIFTLPQNYTVRSIVEVGTLVEPKGASGVDRPEPIEPPDLTAKRIQEVFLPDEIAALTDSGSPSAGAANLQNMKAEVVGRTIVFQGSTKASDQTAYKKLQQRIIDRVMSDHAAITRAIREGLNHKIKLQRQNLDDLAQGIKGIEDESNRLQKSDEEARARLTALREELTLRQKQTPTPQAAGESTADQTADRLLYLQINESSEHRGNLNAARTRVLLDGLTTKSLYDGLAETLANNERTLKMVKDTHVILPPTAMSTPVGPRRFYLLTVSLIGSILLSAGTVLLFHRVAPLHKY</sequence>
<keyword evidence="2" id="KW-0472">Membrane</keyword>
<evidence type="ECO:0000256" key="2">
    <source>
        <dbReference type="SAM" id="Phobius"/>
    </source>
</evidence>
<evidence type="ECO:0000256" key="1">
    <source>
        <dbReference type="SAM" id="Coils"/>
    </source>
</evidence>
<feature type="transmembrane region" description="Helical" evidence="2">
    <location>
        <begin position="12"/>
        <end position="34"/>
    </location>
</feature>
<keyword evidence="1" id="KW-0175">Coiled coil</keyword>
<dbReference type="AlphaFoldDB" id="A0A1M5V607"/>
<feature type="coiled-coil region" evidence="1">
    <location>
        <begin position="155"/>
        <end position="196"/>
    </location>
</feature>
<protein>
    <recommendedName>
        <fullName evidence="5">Chain length determinant protein</fullName>
    </recommendedName>
</protein>
<dbReference type="EMBL" id="LT670817">
    <property type="protein sequence ID" value="SHH70626.1"/>
    <property type="molecule type" value="Genomic_DNA"/>
</dbReference>
<organism evidence="3 4">
    <name type="scientific">Bradyrhizobium erythrophlei</name>
    <dbReference type="NCBI Taxonomy" id="1437360"/>
    <lineage>
        <taxon>Bacteria</taxon>
        <taxon>Pseudomonadati</taxon>
        <taxon>Pseudomonadota</taxon>
        <taxon>Alphaproteobacteria</taxon>
        <taxon>Hyphomicrobiales</taxon>
        <taxon>Nitrobacteraceae</taxon>
        <taxon>Bradyrhizobium</taxon>
    </lineage>
</organism>
<name>A0A1M5V607_9BRAD</name>
<gene>
    <name evidence="3" type="ORF">SAMN05443248_5785</name>
</gene>
<feature type="transmembrane region" description="Helical" evidence="2">
    <location>
        <begin position="293"/>
        <end position="314"/>
    </location>
</feature>
<proteinExistence type="predicted"/>
<evidence type="ECO:0008006" key="5">
    <source>
        <dbReference type="Google" id="ProtNLM"/>
    </source>
</evidence>
<evidence type="ECO:0000313" key="3">
    <source>
        <dbReference type="EMBL" id="SHH70626.1"/>
    </source>
</evidence>
<keyword evidence="2" id="KW-1133">Transmembrane helix</keyword>